<reference evidence="3 4" key="1">
    <citation type="submission" date="2020-08" db="EMBL/GenBank/DDBJ databases">
        <title>Plant Genome Project.</title>
        <authorList>
            <person name="Zhang R.-G."/>
        </authorList>
    </citation>
    <scope>NUCLEOTIDE SEQUENCE [LARGE SCALE GENOMIC DNA]</scope>
    <source>
        <tissue evidence="3">Rhizome</tissue>
    </source>
</reference>
<dbReference type="InterPro" id="IPR011990">
    <property type="entry name" value="TPR-like_helical_dom_sf"/>
</dbReference>
<dbReference type="SMART" id="SM00028">
    <property type="entry name" value="TPR"/>
    <property type="match status" value="3"/>
</dbReference>
<dbReference type="PANTHER" id="PTHR44366">
    <property type="entry name" value="UDP-N-ACETYLGLUCOSAMINE--PEPTIDE N-ACETYLGLUCOSAMINYLTRANSFERASE 110 KDA SUBUNIT"/>
    <property type="match status" value="1"/>
</dbReference>
<dbReference type="Pfam" id="PF13181">
    <property type="entry name" value="TPR_8"/>
    <property type="match status" value="1"/>
</dbReference>
<dbReference type="SUPFAM" id="SSF48452">
    <property type="entry name" value="TPR-like"/>
    <property type="match status" value="1"/>
</dbReference>
<name>A0A8J5GAH8_ZINOF</name>
<dbReference type="PROSITE" id="PS50005">
    <property type="entry name" value="TPR"/>
    <property type="match status" value="1"/>
</dbReference>
<comment type="caution">
    <text evidence="3">The sequence shown here is derived from an EMBL/GenBank/DDBJ whole genome shotgun (WGS) entry which is preliminary data.</text>
</comment>
<dbReference type="Pfam" id="PF13414">
    <property type="entry name" value="TPR_11"/>
    <property type="match status" value="1"/>
</dbReference>
<proteinExistence type="predicted"/>
<evidence type="ECO:0000256" key="2">
    <source>
        <dbReference type="SAM" id="MobiDB-lite"/>
    </source>
</evidence>
<protein>
    <submittedName>
        <fullName evidence="3">Uncharacterized protein</fullName>
    </submittedName>
</protein>
<evidence type="ECO:0000256" key="1">
    <source>
        <dbReference type="PROSITE-ProRule" id="PRU00339"/>
    </source>
</evidence>
<feature type="repeat" description="TPR" evidence="1">
    <location>
        <begin position="198"/>
        <end position="231"/>
    </location>
</feature>
<sequence>MEAIVRSSREEAAASSTREEAAESKVHEATTRGLGDPQEATTLLIIPSPSSLCIGDPFRSSAIFERDVTSSQNSIVAFFEYCNSDHSKSYCFSDAAFVGGFCSRSNVRLCQELLESSPKIVITIIREIVRVISYVGFFYGQVLHNIAIAEYFHWNMLRNAITPIFPLDCKSLFDFVDNFAANYALKRVYYVNYALGISGPYNNMGNALKDAGHVEEAINFYRSCLALQPNHPQALSSLGNIYMDCNMMSVAASFYKATLAVTTGISAPFNNLAIIYKQQTAADGLVNRRNTFKEIGRVTEAIQDYIRAVNIRPTMPEAHANLASAYKDRFLHLRRTAPALAIFSSQDRPSPPLLFFQVVGGGLEAANSPKVWSKTTNVKGSHWPTWAVKHFEGTAGLLFFMAKGKGKSKRHSNIAELDDHVDVAKESNGVATLQRVGSSPQPPHAQGSPPPPPPPPVEEVETLPEVEEQQAPAPNTLPDRRNDAVNNARTNQLPKKQDWARLFKNNRKTKLAMDLDQYKAKGERLDFRFEDINNVEDAMGFCLSGWVVYKFDKDEDRQRVLQGGPYFAFGVLIFLKIMPKCFMFDEDGRFMPVWIQIHGLPPNCWRQLVLSKIGSEVGKPLYTDNLTRTRERLEYARLMVEIPAIGEHVREVPITLPTGVQVDLKIIYEMVPDFCQTCNKLGHRSENYRGKATPVGQ</sequence>
<dbReference type="FunFam" id="1.25.40.10:FF:000181">
    <property type="entry name" value="probable UDP-N-acetylglucosamine--peptide N-acetylglucosaminyltransferase SEC"/>
    <property type="match status" value="1"/>
</dbReference>
<dbReference type="GO" id="GO:0097363">
    <property type="term" value="F:protein O-acetylglucosaminyltransferase activity"/>
    <property type="evidence" value="ECO:0007669"/>
    <property type="project" value="TreeGrafter"/>
</dbReference>
<feature type="region of interest" description="Disordered" evidence="2">
    <location>
        <begin position="1"/>
        <end position="32"/>
    </location>
</feature>
<dbReference type="EMBL" id="JACMSC010000011">
    <property type="protein sequence ID" value="KAG6499159.1"/>
    <property type="molecule type" value="Genomic_DNA"/>
</dbReference>
<dbReference type="Proteomes" id="UP000734854">
    <property type="component" value="Unassembled WGS sequence"/>
</dbReference>
<organism evidence="3 4">
    <name type="scientific">Zingiber officinale</name>
    <name type="common">Ginger</name>
    <name type="synonym">Amomum zingiber</name>
    <dbReference type="NCBI Taxonomy" id="94328"/>
    <lineage>
        <taxon>Eukaryota</taxon>
        <taxon>Viridiplantae</taxon>
        <taxon>Streptophyta</taxon>
        <taxon>Embryophyta</taxon>
        <taxon>Tracheophyta</taxon>
        <taxon>Spermatophyta</taxon>
        <taxon>Magnoliopsida</taxon>
        <taxon>Liliopsida</taxon>
        <taxon>Zingiberales</taxon>
        <taxon>Zingiberaceae</taxon>
        <taxon>Zingiber</taxon>
    </lineage>
</organism>
<keyword evidence="4" id="KW-1185">Reference proteome</keyword>
<feature type="compositionally biased region" description="Basic and acidic residues" evidence="2">
    <location>
        <begin position="7"/>
        <end position="30"/>
    </location>
</feature>
<gene>
    <name evidence="3" type="ORF">ZIOFF_038915</name>
</gene>
<accession>A0A8J5GAH8</accession>
<evidence type="ECO:0000313" key="4">
    <source>
        <dbReference type="Proteomes" id="UP000734854"/>
    </source>
</evidence>
<feature type="compositionally biased region" description="Acidic residues" evidence="2">
    <location>
        <begin position="458"/>
        <end position="468"/>
    </location>
</feature>
<dbReference type="InterPro" id="IPR019734">
    <property type="entry name" value="TPR_rpt"/>
</dbReference>
<keyword evidence="1" id="KW-0802">TPR repeat</keyword>
<dbReference type="InterPro" id="IPR037919">
    <property type="entry name" value="OGT"/>
</dbReference>
<feature type="region of interest" description="Disordered" evidence="2">
    <location>
        <begin position="434"/>
        <end position="483"/>
    </location>
</feature>
<dbReference type="GO" id="GO:0006493">
    <property type="term" value="P:protein O-linked glycosylation"/>
    <property type="evidence" value="ECO:0007669"/>
    <property type="project" value="InterPro"/>
</dbReference>
<dbReference type="Gene3D" id="1.25.40.10">
    <property type="entry name" value="Tetratricopeptide repeat domain"/>
    <property type="match status" value="2"/>
</dbReference>
<feature type="compositionally biased region" description="Pro residues" evidence="2">
    <location>
        <begin position="440"/>
        <end position="457"/>
    </location>
</feature>
<evidence type="ECO:0000313" key="3">
    <source>
        <dbReference type="EMBL" id="KAG6499159.1"/>
    </source>
</evidence>
<dbReference type="PANTHER" id="PTHR44366:SF1">
    <property type="entry name" value="UDP-N-ACETYLGLUCOSAMINE--PEPTIDE N-ACETYLGLUCOSAMINYLTRANSFERASE 110 KDA SUBUNIT"/>
    <property type="match status" value="1"/>
</dbReference>
<dbReference type="AlphaFoldDB" id="A0A8J5GAH8"/>